<gene>
    <name evidence="1" type="ORF">H6F99_16550</name>
</gene>
<organism evidence="1 2">
    <name type="scientific">Aphanizomenon flos-aquae FACHB-1040</name>
    <dbReference type="NCBI Taxonomy" id="2692887"/>
    <lineage>
        <taxon>Bacteria</taxon>
        <taxon>Bacillati</taxon>
        <taxon>Cyanobacteriota</taxon>
        <taxon>Cyanophyceae</taxon>
        <taxon>Nostocales</taxon>
        <taxon>Aphanizomenonaceae</taxon>
        <taxon>Aphanizomenon</taxon>
    </lineage>
</organism>
<dbReference type="EMBL" id="JACJQT010000045">
    <property type="protein sequence ID" value="MBD2279838.1"/>
    <property type="molecule type" value="Genomic_DNA"/>
</dbReference>
<dbReference type="RefSeq" id="WP_190383627.1">
    <property type="nucleotide sequence ID" value="NZ_JACJQT010000045.1"/>
</dbReference>
<protein>
    <submittedName>
        <fullName evidence="1">Uncharacterized protein</fullName>
    </submittedName>
</protein>
<reference evidence="1 2" key="1">
    <citation type="journal article" date="2020" name="ISME J.">
        <title>Comparative genomics reveals insights into cyanobacterial evolution and habitat adaptation.</title>
        <authorList>
            <person name="Chen M.Y."/>
            <person name="Teng W.K."/>
            <person name="Zhao L."/>
            <person name="Hu C.X."/>
            <person name="Zhou Y.K."/>
            <person name="Han B.P."/>
            <person name="Song L.R."/>
            <person name="Shu W.S."/>
        </authorList>
    </citation>
    <scope>NUCLEOTIDE SEQUENCE [LARGE SCALE GENOMIC DNA]</scope>
    <source>
        <strain evidence="1 2">FACHB-1040</strain>
    </source>
</reference>
<sequence>MEDLEWLVYLRRFVLETSLGTTCWEPIAKTLAELNGFEIVTEKILRPQPFPKELGFFST</sequence>
<evidence type="ECO:0000313" key="2">
    <source>
        <dbReference type="Proteomes" id="UP000606721"/>
    </source>
</evidence>
<name>A0ABR8BY29_APHFL</name>
<proteinExistence type="predicted"/>
<accession>A0ABR8BY29</accession>
<evidence type="ECO:0000313" key="1">
    <source>
        <dbReference type="EMBL" id="MBD2279838.1"/>
    </source>
</evidence>
<comment type="caution">
    <text evidence="1">The sequence shown here is derived from an EMBL/GenBank/DDBJ whole genome shotgun (WGS) entry which is preliminary data.</text>
</comment>
<dbReference type="Proteomes" id="UP000606721">
    <property type="component" value="Unassembled WGS sequence"/>
</dbReference>
<keyword evidence="2" id="KW-1185">Reference proteome</keyword>